<dbReference type="PANTHER" id="PTHR48111:SF69">
    <property type="entry name" value="RESPONSE REGULATOR RECEIVER"/>
    <property type="match status" value="1"/>
</dbReference>
<dbReference type="PANTHER" id="PTHR48111">
    <property type="entry name" value="REGULATOR OF RPOS"/>
    <property type="match status" value="1"/>
</dbReference>
<dbReference type="SUPFAM" id="SSF52172">
    <property type="entry name" value="CheY-like"/>
    <property type="match status" value="1"/>
</dbReference>
<evidence type="ECO:0000313" key="6">
    <source>
        <dbReference type="Proteomes" id="UP000297258"/>
    </source>
</evidence>
<keyword evidence="1" id="KW-0238">DNA-binding</keyword>
<dbReference type="GO" id="GO:0000976">
    <property type="term" value="F:transcription cis-regulatory region binding"/>
    <property type="evidence" value="ECO:0007669"/>
    <property type="project" value="TreeGrafter"/>
</dbReference>
<dbReference type="EMBL" id="SPUM01000069">
    <property type="protein sequence ID" value="TFW32035.1"/>
    <property type="molecule type" value="Genomic_DNA"/>
</dbReference>
<evidence type="ECO:0000259" key="3">
    <source>
        <dbReference type="PROSITE" id="PS50110"/>
    </source>
</evidence>
<dbReference type="PROSITE" id="PS50930">
    <property type="entry name" value="HTH_LYTTR"/>
    <property type="match status" value="1"/>
</dbReference>
<dbReference type="GO" id="GO:0005829">
    <property type="term" value="C:cytosol"/>
    <property type="evidence" value="ECO:0007669"/>
    <property type="project" value="TreeGrafter"/>
</dbReference>
<sequence length="256" mass="28796">MPTAIIADDEDLQRNELRRLLEQVWPELEIVACCEDGSDTLDAIARLRPDVAFLDIRMPGISGLDVASASAGACHIVFTTAYDSHAIEAFGLGVVDYLLKPLTQERLQRTVARLRESMASAVGGADLLKAMTELERRLRAAAQEERIRWISTTSSSTIKIFPIDEVLFFESDSRYTRVVSPTDEGLVRKPLKELQAGLDPDQFWQIHRGTLVSVRAIARARRDELGNITVELRGHPGRLKVSQTYAWRFRGEVFFR</sequence>
<dbReference type="InterPro" id="IPR039420">
    <property type="entry name" value="WalR-like"/>
</dbReference>
<feature type="modified residue" description="4-aspartylphosphate" evidence="2">
    <location>
        <position position="55"/>
    </location>
</feature>
<dbReference type="OrthoDB" id="8889669at2"/>
<keyword evidence="2" id="KW-0597">Phosphoprotein</keyword>
<comment type="caution">
    <text evidence="5">The sequence shown here is derived from an EMBL/GenBank/DDBJ whole genome shotgun (WGS) entry which is preliminary data.</text>
</comment>
<dbReference type="Pfam" id="PF04397">
    <property type="entry name" value="LytTR"/>
    <property type="match status" value="1"/>
</dbReference>
<dbReference type="Gene3D" id="3.40.50.2300">
    <property type="match status" value="1"/>
</dbReference>
<evidence type="ECO:0000259" key="4">
    <source>
        <dbReference type="PROSITE" id="PS50930"/>
    </source>
</evidence>
<dbReference type="Pfam" id="PF00072">
    <property type="entry name" value="Response_reg"/>
    <property type="match status" value="1"/>
</dbReference>
<dbReference type="Proteomes" id="UP000297258">
    <property type="component" value="Unassembled WGS sequence"/>
</dbReference>
<gene>
    <name evidence="5" type="ORF">E4O92_11440</name>
</gene>
<evidence type="ECO:0000256" key="1">
    <source>
        <dbReference type="ARBA" id="ARBA00023125"/>
    </source>
</evidence>
<protein>
    <submittedName>
        <fullName evidence="5">Response regulator transcription factor</fullName>
    </submittedName>
</protein>
<dbReference type="SMART" id="SM00850">
    <property type="entry name" value="LytTR"/>
    <property type="match status" value="1"/>
</dbReference>
<dbReference type="InterPro" id="IPR001789">
    <property type="entry name" value="Sig_transdc_resp-reg_receiver"/>
</dbReference>
<dbReference type="InterPro" id="IPR011006">
    <property type="entry name" value="CheY-like_superfamily"/>
</dbReference>
<feature type="domain" description="HTH LytTR-type" evidence="4">
    <location>
        <begin position="150"/>
        <end position="246"/>
    </location>
</feature>
<reference evidence="5 6" key="1">
    <citation type="submission" date="2019-03" db="EMBL/GenBank/DDBJ databases">
        <title>Draft genome of Massilia hortus sp. nov., a novel bacterial species of the Oxalobacteraceae family.</title>
        <authorList>
            <person name="Peta V."/>
            <person name="Raths R."/>
            <person name="Bucking H."/>
        </authorList>
    </citation>
    <scope>NUCLEOTIDE SEQUENCE [LARGE SCALE GENOMIC DNA]</scope>
    <source>
        <strain evidence="5 6">ONC3</strain>
    </source>
</reference>
<organism evidence="5 6">
    <name type="scientific">Massilia horti</name>
    <dbReference type="NCBI Taxonomy" id="2562153"/>
    <lineage>
        <taxon>Bacteria</taxon>
        <taxon>Pseudomonadati</taxon>
        <taxon>Pseudomonadota</taxon>
        <taxon>Betaproteobacteria</taxon>
        <taxon>Burkholderiales</taxon>
        <taxon>Oxalobacteraceae</taxon>
        <taxon>Telluria group</taxon>
        <taxon>Massilia</taxon>
    </lineage>
</organism>
<keyword evidence="6" id="KW-1185">Reference proteome</keyword>
<feature type="domain" description="Response regulatory" evidence="3">
    <location>
        <begin position="3"/>
        <end position="115"/>
    </location>
</feature>
<evidence type="ECO:0000313" key="5">
    <source>
        <dbReference type="EMBL" id="TFW32035.1"/>
    </source>
</evidence>
<dbReference type="GO" id="GO:0032993">
    <property type="term" value="C:protein-DNA complex"/>
    <property type="evidence" value="ECO:0007669"/>
    <property type="project" value="TreeGrafter"/>
</dbReference>
<dbReference type="InterPro" id="IPR007492">
    <property type="entry name" value="LytTR_DNA-bd_dom"/>
</dbReference>
<dbReference type="GO" id="GO:0000156">
    <property type="term" value="F:phosphorelay response regulator activity"/>
    <property type="evidence" value="ECO:0007669"/>
    <property type="project" value="TreeGrafter"/>
</dbReference>
<dbReference type="RefSeq" id="WP_135189900.1">
    <property type="nucleotide sequence ID" value="NZ_SPUM01000069.1"/>
</dbReference>
<name>A0A4Y9T347_9BURK</name>
<evidence type="ECO:0000256" key="2">
    <source>
        <dbReference type="PROSITE-ProRule" id="PRU00169"/>
    </source>
</evidence>
<dbReference type="SMART" id="SM00448">
    <property type="entry name" value="REC"/>
    <property type="match status" value="1"/>
</dbReference>
<proteinExistence type="predicted"/>
<dbReference type="PROSITE" id="PS50110">
    <property type="entry name" value="RESPONSE_REGULATORY"/>
    <property type="match status" value="1"/>
</dbReference>
<dbReference type="GO" id="GO:0006355">
    <property type="term" value="P:regulation of DNA-templated transcription"/>
    <property type="evidence" value="ECO:0007669"/>
    <property type="project" value="TreeGrafter"/>
</dbReference>
<accession>A0A4Y9T347</accession>
<dbReference type="Gene3D" id="2.40.50.1020">
    <property type="entry name" value="LytTr DNA-binding domain"/>
    <property type="match status" value="1"/>
</dbReference>
<dbReference type="AlphaFoldDB" id="A0A4Y9T347"/>